<sequence length="760" mass="80719">MTGAHLTRRSLLAAGAAGIAAQALPADPASAGGSRYTWRNVEIVGGGFVPGIVFNQREPGLAYARTDIGGAYRWDRRRERWVPLLDWVGWDQWGWTGVVSLATDAADPDRLYLAVGTYTNDWDPNNGAILRSRDRGATWKVSPLPFKLGGNMPGRGMGERLAIDPHRNSVLYLGVRGGHGLWRSTDFGANWARVESFPNAGNYADNPGDTSGYSSDNQGVLWVVFDPRTGGRRRATRTIYAGVADKENILYRSTDAGATWERVPGQPTGYIPHKGVLDPDSGYLYIATSDTAGPYDGGKGDVWRLDTATGEWVRISPTPSTSADNTYGYSGLTVDRRSPGTLMVATQISWWPDVVFFRSTDFGATWTRAWDHVGWPDRANRYDIDISDAPWLTWNATPALPEQAPKLGWMTESVEIDPFDSDHLLYGTGATIYETRNLTDWDSGGTVHIAVRARGLEETAVLDLISPPTGAHLLSAVGDVGGFVHHDFANPGLMYANPTLGSTTSLDFAELSPAVVVRAGNGTAPRFGRSTDGGATWTAAAAEPAGVTGGGTVAVSADGARAVWAPAGAAVSWSGDGGATWAASAGVPAGATVESDRVDPARFYAYAAGTFYSSVDGGATFAATAAAGLPAEGNVRFKARPGGAGDVWLAGGNTAGGVYGLWRSTDGGASFTRLSNVDEADAVGFGRARRHGGYPAVFVTAKVRGVRGIFRSDDAGRHWTRVNDDRHQYAWTGAAITGDPRVFGRVYLATNGRGVIFGEP</sequence>
<dbReference type="CDD" id="cd15482">
    <property type="entry name" value="Sialidase_non-viral"/>
    <property type="match status" value="1"/>
</dbReference>
<evidence type="ECO:0000256" key="7">
    <source>
        <dbReference type="ARBA" id="ARBA00037986"/>
    </source>
</evidence>
<keyword evidence="10" id="KW-1185">Reference proteome</keyword>
<keyword evidence="4" id="KW-0119">Carbohydrate metabolism</keyword>
<gene>
    <name evidence="9" type="ORF">Phou_017350</name>
</gene>
<evidence type="ECO:0000256" key="8">
    <source>
        <dbReference type="SAM" id="SignalP"/>
    </source>
</evidence>
<dbReference type="FunFam" id="2.130.10.10:FF:000545">
    <property type="entry name" value="Xyloglucanase Xgh74A"/>
    <property type="match status" value="1"/>
</dbReference>
<evidence type="ECO:0000256" key="2">
    <source>
        <dbReference type="ARBA" id="ARBA00022801"/>
    </source>
</evidence>
<feature type="chain" id="PRO_5039160197" evidence="8">
    <location>
        <begin position="26"/>
        <end position="760"/>
    </location>
</feature>
<evidence type="ECO:0000256" key="3">
    <source>
        <dbReference type="ARBA" id="ARBA00023001"/>
    </source>
</evidence>
<dbReference type="GO" id="GO:0030245">
    <property type="term" value="P:cellulose catabolic process"/>
    <property type="evidence" value="ECO:0007669"/>
    <property type="project" value="UniProtKB-KW"/>
</dbReference>
<dbReference type="InterPro" id="IPR006311">
    <property type="entry name" value="TAT_signal"/>
</dbReference>
<reference evidence="9 10" key="1">
    <citation type="submission" date="2020-03" db="EMBL/GenBank/DDBJ databases">
        <title>Whole genome shotgun sequence of Phytohabitans houttuyneae NBRC 108639.</title>
        <authorList>
            <person name="Komaki H."/>
            <person name="Tamura T."/>
        </authorList>
    </citation>
    <scope>NUCLEOTIDE SEQUENCE [LARGE SCALE GENOMIC DNA]</scope>
    <source>
        <strain evidence="9 10">NBRC 108639</strain>
    </source>
</reference>
<evidence type="ECO:0000313" key="10">
    <source>
        <dbReference type="Proteomes" id="UP000482800"/>
    </source>
</evidence>
<evidence type="ECO:0000313" key="9">
    <source>
        <dbReference type="EMBL" id="GFJ77555.1"/>
    </source>
</evidence>
<keyword evidence="2" id="KW-0378">Hydrolase</keyword>
<dbReference type="FunFam" id="2.130.10.10:FF:000534">
    <property type="entry name" value="Xyloglucanase Xgh74A"/>
    <property type="match status" value="1"/>
</dbReference>
<keyword evidence="6" id="KW-0624">Polysaccharide degradation</keyword>
<dbReference type="PANTHER" id="PTHR43739:SF2">
    <property type="entry name" value="OLIGOXYLOGLUCAN-REDUCING END-SPECIFIC XYLOGLUCANASE-RELATED"/>
    <property type="match status" value="1"/>
</dbReference>
<dbReference type="RefSeq" id="WP_173055015.1">
    <property type="nucleotide sequence ID" value="NZ_BAABGO010000024.1"/>
</dbReference>
<evidence type="ECO:0000256" key="1">
    <source>
        <dbReference type="ARBA" id="ARBA00022729"/>
    </source>
</evidence>
<organism evidence="9 10">
    <name type="scientific">Phytohabitans houttuyneae</name>
    <dbReference type="NCBI Taxonomy" id="1076126"/>
    <lineage>
        <taxon>Bacteria</taxon>
        <taxon>Bacillati</taxon>
        <taxon>Actinomycetota</taxon>
        <taxon>Actinomycetes</taxon>
        <taxon>Micromonosporales</taxon>
        <taxon>Micromonosporaceae</taxon>
    </lineage>
</organism>
<evidence type="ECO:0000256" key="5">
    <source>
        <dbReference type="ARBA" id="ARBA00023295"/>
    </source>
</evidence>
<dbReference type="Proteomes" id="UP000482800">
    <property type="component" value="Unassembled WGS sequence"/>
</dbReference>
<feature type="signal peptide" evidence="8">
    <location>
        <begin position="1"/>
        <end position="25"/>
    </location>
</feature>
<dbReference type="PANTHER" id="PTHR43739">
    <property type="entry name" value="XYLOGLUCANASE (EUROFUNG)"/>
    <property type="match status" value="1"/>
</dbReference>
<dbReference type="AlphaFoldDB" id="A0A6V8K9Z8"/>
<keyword evidence="1 8" id="KW-0732">Signal</keyword>
<dbReference type="Gene3D" id="2.130.10.10">
    <property type="entry name" value="YVTN repeat-like/Quinoprotein amine dehydrogenase"/>
    <property type="match status" value="2"/>
</dbReference>
<protein>
    <submittedName>
        <fullName evidence="9">Xyloglucanase</fullName>
    </submittedName>
</protein>
<keyword evidence="5" id="KW-0326">Glycosidase</keyword>
<evidence type="ECO:0000256" key="4">
    <source>
        <dbReference type="ARBA" id="ARBA00023277"/>
    </source>
</evidence>
<dbReference type="PROSITE" id="PS51318">
    <property type="entry name" value="TAT"/>
    <property type="match status" value="1"/>
</dbReference>
<dbReference type="InterPro" id="IPR052025">
    <property type="entry name" value="Xyloglucanase_GH74"/>
</dbReference>
<dbReference type="GO" id="GO:0016798">
    <property type="term" value="F:hydrolase activity, acting on glycosyl bonds"/>
    <property type="evidence" value="ECO:0007669"/>
    <property type="project" value="UniProtKB-KW"/>
</dbReference>
<proteinExistence type="inferred from homology"/>
<keyword evidence="3" id="KW-0136">Cellulose degradation</keyword>
<name>A0A6V8K9Z8_9ACTN</name>
<dbReference type="EMBL" id="BLPF01000001">
    <property type="protein sequence ID" value="GFJ77555.1"/>
    <property type="molecule type" value="Genomic_DNA"/>
</dbReference>
<dbReference type="SUPFAM" id="SSF110296">
    <property type="entry name" value="Oligoxyloglucan reducing end-specific cellobiohydrolase"/>
    <property type="match status" value="2"/>
</dbReference>
<comment type="similarity">
    <text evidence="7">Belongs to the glycosyl hydrolase 74 family.</text>
</comment>
<evidence type="ECO:0000256" key="6">
    <source>
        <dbReference type="ARBA" id="ARBA00023326"/>
    </source>
</evidence>
<dbReference type="GO" id="GO:0010411">
    <property type="term" value="P:xyloglucan metabolic process"/>
    <property type="evidence" value="ECO:0007669"/>
    <property type="project" value="TreeGrafter"/>
</dbReference>
<dbReference type="InterPro" id="IPR015943">
    <property type="entry name" value="WD40/YVTN_repeat-like_dom_sf"/>
</dbReference>
<reference evidence="9 10" key="2">
    <citation type="submission" date="2020-03" db="EMBL/GenBank/DDBJ databases">
        <authorList>
            <person name="Ichikawa N."/>
            <person name="Kimura A."/>
            <person name="Kitahashi Y."/>
            <person name="Uohara A."/>
        </authorList>
    </citation>
    <scope>NUCLEOTIDE SEQUENCE [LARGE SCALE GENOMIC DNA]</scope>
    <source>
        <strain evidence="9 10">NBRC 108639</strain>
    </source>
</reference>
<accession>A0A6V8K9Z8</accession>
<comment type="caution">
    <text evidence="9">The sequence shown here is derived from an EMBL/GenBank/DDBJ whole genome shotgun (WGS) entry which is preliminary data.</text>
</comment>